<dbReference type="PANTHER" id="PTHR40265:SF1">
    <property type="entry name" value="GLYOXALASE-LIKE DOMAIN-CONTAINING PROTEIN"/>
    <property type="match status" value="1"/>
</dbReference>
<sequence>MLQLDHIVIATPDMDESISQYSSKFANKVVKGGEHEEWGTYNYLSFFSNTSYLEFINIYDFKTAKEAENPLIQHLVHVLEESKYGAFQFALRTKQLDKYITHFKKHNIPYKGPYAAERVKPDGTILKWRMLLPEYNYKDEVLPFLIEWEDPNIVFSETNLSNAKSITKIKYGGITKEEFARIYQLKPRKLDKNQLHLLNSKIFFDNDRKLRFDLA</sequence>
<proteinExistence type="predicted"/>
<dbReference type="InterPro" id="IPR037523">
    <property type="entry name" value="VOC_core"/>
</dbReference>
<dbReference type="RefSeq" id="WP_226371371.1">
    <property type="nucleotide sequence ID" value="NZ_JAGIKX010000023.1"/>
</dbReference>
<dbReference type="InterPro" id="IPR029068">
    <property type="entry name" value="Glyas_Bleomycin-R_OHBP_Dase"/>
</dbReference>
<gene>
    <name evidence="2" type="ORF">J2Z81_002265</name>
</gene>
<dbReference type="InterPro" id="IPR025870">
    <property type="entry name" value="Glyoxalase-like_dom"/>
</dbReference>
<dbReference type="Gene3D" id="3.10.180.10">
    <property type="entry name" value="2,3-Dihydroxybiphenyl 1,2-Dioxygenase, domain 1"/>
    <property type="match status" value="1"/>
</dbReference>
<protein>
    <recommendedName>
        <fullName evidence="1">VOC domain-containing protein</fullName>
    </recommendedName>
</protein>
<name>A0ABS4SA57_9BACI</name>
<dbReference type="Proteomes" id="UP001519294">
    <property type="component" value="Unassembled WGS sequence"/>
</dbReference>
<feature type="domain" description="VOC" evidence="1">
    <location>
        <begin position="3"/>
        <end position="144"/>
    </location>
</feature>
<evidence type="ECO:0000313" key="3">
    <source>
        <dbReference type="Proteomes" id="UP001519294"/>
    </source>
</evidence>
<accession>A0ABS4SA57</accession>
<dbReference type="SUPFAM" id="SSF54593">
    <property type="entry name" value="Glyoxalase/Bleomycin resistance protein/Dihydroxybiphenyl dioxygenase"/>
    <property type="match status" value="1"/>
</dbReference>
<dbReference type="Pfam" id="PF13468">
    <property type="entry name" value="Glyoxalase_3"/>
    <property type="match status" value="1"/>
</dbReference>
<dbReference type="PANTHER" id="PTHR40265">
    <property type="entry name" value="BLL2707 PROTEIN"/>
    <property type="match status" value="1"/>
</dbReference>
<dbReference type="PROSITE" id="PS51819">
    <property type="entry name" value="VOC"/>
    <property type="match status" value="1"/>
</dbReference>
<dbReference type="EMBL" id="JAGIKX010000023">
    <property type="protein sequence ID" value="MBP2258294.1"/>
    <property type="molecule type" value="Genomic_DNA"/>
</dbReference>
<keyword evidence="3" id="KW-1185">Reference proteome</keyword>
<organism evidence="2 3">
    <name type="scientific">Virgibacillus alimentarius</name>
    <dbReference type="NCBI Taxonomy" id="698769"/>
    <lineage>
        <taxon>Bacteria</taxon>
        <taxon>Bacillati</taxon>
        <taxon>Bacillota</taxon>
        <taxon>Bacilli</taxon>
        <taxon>Bacillales</taxon>
        <taxon>Bacillaceae</taxon>
        <taxon>Virgibacillus</taxon>
    </lineage>
</organism>
<evidence type="ECO:0000259" key="1">
    <source>
        <dbReference type="PROSITE" id="PS51819"/>
    </source>
</evidence>
<reference evidence="2 3" key="1">
    <citation type="submission" date="2021-03" db="EMBL/GenBank/DDBJ databases">
        <title>Genomic Encyclopedia of Type Strains, Phase IV (KMG-IV): sequencing the most valuable type-strain genomes for metagenomic binning, comparative biology and taxonomic classification.</title>
        <authorList>
            <person name="Goeker M."/>
        </authorList>
    </citation>
    <scope>NUCLEOTIDE SEQUENCE [LARGE SCALE GENOMIC DNA]</scope>
    <source>
        <strain evidence="2 3">DSM 25790</strain>
    </source>
</reference>
<evidence type="ECO:0000313" key="2">
    <source>
        <dbReference type="EMBL" id="MBP2258294.1"/>
    </source>
</evidence>
<comment type="caution">
    <text evidence="2">The sequence shown here is derived from an EMBL/GenBank/DDBJ whole genome shotgun (WGS) entry which is preliminary data.</text>
</comment>